<evidence type="ECO:0000313" key="16">
    <source>
        <dbReference type="Proteomes" id="UP000238426"/>
    </source>
</evidence>
<evidence type="ECO:0000256" key="7">
    <source>
        <dbReference type="ARBA" id="ARBA00023136"/>
    </source>
</evidence>
<feature type="domain" description="TonB-dependent receptor-like beta-barrel" evidence="13">
    <location>
        <begin position="164"/>
        <end position="583"/>
    </location>
</feature>
<keyword evidence="2 10" id="KW-0813">Transport</keyword>
<comment type="similarity">
    <text evidence="10 11">Belongs to the TonB-dependent receptor family.</text>
</comment>
<evidence type="ECO:0000259" key="14">
    <source>
        <dbReference type="Pfam" id="PF07715"/>
    </source>
</evidence>
<evidence type="ECO:0000256" key="3">
    <source>
        <dbReference type="ARBA" id="ARBA00022452"/>
    </source>
</evidence>
<feature type="signal peptide" evidence="12">
    <location>
        <begin position="1"/>
        <end position="18"/>
    </location>
</feature>
<proteinExistence type="inferred from homology"/>
<dbReference type="Pfam" id="PF07715">
    <property type="entry name" value="Plug"/>
    <property type="match status" value="1"/>
</dbReference>
<dbReference type="EMBL" id="PXOQ01000015">
    <property type="protein sequence ID" value="PSG86491.1"/>
    <property type="molecule type" value="Genomic_DNA"/>
</dbReference>
<dbReference type="Gene3D" id="2.40.170.20">
    <property type="entry name" value="TonB-dependent receptor, beta-barrel domain"/>
    <property type="match status" value="1"/>
</dbReference>
<keyword evidence="16" id="KW-1185">Reference proteome</keyword>
<keyword evidence="5 12" id="KW-0732">Signal</keyword>
<dbReference type="AlphaFoldDB" id="A0A2T1N5D1"/>
<dbReference type="Gene3D" id="2.170.130.10">
    <property type="entry name" value="TonB-dependent receptor, plug domain"/>
    <property type="match status" value="1"/>
</dbReference>
<sequence length="609" mass="69623">MKLKVFLLSLLIPMFTFGQLDSIQKLDEVVLSDVKLKQFTNTQATQVIKDSVLKRTSADLTTLLNYNTPIYFKENGLGMVSSPSFRGSTAQQTAVIWNGININSQTTGQTDFNTISTRNYNQLEVRSGGGSVLYGSGAIGGTIHLKNNLRFSEGFKNEVSFNAGSFDTYNGNYKLSFSDDKLSINGGVNFLKSDNDFPYFKKDRKNLNGQFYNSDFNISVGYNIDDTNRIQYHNNVYIGSRHFSLQIPRENKTKYDNFDTRNLVVWTSQFSKWTSNLRLAYLTESYDYYPDIDSEMSSGSEVKTIIAKYDVNYQLSDKITINPVVDFTQNDGEGTNIAQIKRQIGGGSLLLKHQFLDKALYEASVRKEITDTYESPVLYHLGLQFNIFKPYTLKLNVSKNFRIPTFNDLYWDTGGNLDLLPETAQQYEVSHEFNFKWLTFGVTGYYNDITNMIRWIPTGGFWKPENIDEVETMGIESKLQLNKKFGNHNITLNSTYGYTVSENKATSKQLIYVPLHKFNASVAYQFKGFTTFYEYLFVDDVFSTSDHLKKFQVDAYQISNIGAECIFIKKNRQLTIGLKAKNVFNVDYQAVLGRNMPGINYNTYINLKF</sequence>
<dbReference type="Pfam" id="PF00593">
    <property type="entry name" value="TonB_dep_Rec_b-barrel"/>
    <property type="match status" value="1"/>
</dbReference>
<accession>A0A2T1N5D1</accession>
<dbReference type="InterPro" id="IPR036942">
    <property type="entry name" value="Beta-barrel_TonB_sf"/>
</dbReference>
<dbReference type="GO" id="GO:0044718">
    <property type="term" value="P:siderophore transmembrane transport"/>
    <property type="evidence" value="ECO:0007669"/>
    <property type="project" value="TreeGrafter"/>
</dbReference>
<feature type="chain" id="PRO_5015648193" evidence="12">
    <location>
        <begin position="19"/>
        <end position="609"/>
    </location>
</feature>
<protein>
    <submittedName>
        <fullName evidence="15">TonB-dependent receptor</fullName>
    </submittedName>
</protein>
<dbReference type="InterPro" id="IPR012910">
    <property type="entry name" value="Plug_dom"/>
</dbReference>
<dbReference type="PANTHER" id="PTHR30069">
    <property type="entry name" value="TONB-DEPENDENT OUTER MEMBRANE RECEPTOR"/>
    <property type="match status" value="1"/>
</dbReference>
<dbReference type="PANTHER" id="PTHR30069:SF29">
    <property type="entry name" value="HEMOGLOBIN AND HEMOGLOBIN-HAPTOGLOBIN-BINDING PROTEIN 1-RELATED"/>
    <property type="match status" value="1"/>
</dbReference>
<evidence type="ECO:0000256" key="10">
    <source>
        <dbReference type="PROSITE-ProRule" id="PRU01360"/>
    </source>
</evidence>
<keyword evidence="9 10" id="KW-0998">Cell outer membrane</keyword>
<keyword evidence="3 10" id="KW-1134">Transmembrane beta strand</keyword>
<dbReference type="OrthoDB" id="9762903at2"/>
<keyword evidence="8 15" id="KW-0675">Receptor</keyword>
<dbReference type="RefSeq" id="WP_106464229.1">
    <property type="nucleotide sequence ID" value="NZ_PXOQ01000015.1"/>
</dbReference>
<comment type="subcellular location">
    <subcellularLocation>
        <location evidence="1 10">Cell outer membrane</location>
        <topology evidence="1 10">Multi-pass membrane protein</topology>
    </subcellularLocation>
</comment>
<gene>
    <name evidence="15" type="ORF">C7H52_12465</name>
</gene>
<name>A0A2T1N5D1_9FLAO</name>
<evidence type="ECO:0000256" key="4">
    <source>
        <dbReference type="ARBA" id="ARBA00022692"/>
    </source>
</evidence>
<evidence type="ECO:0000256" key="5">
    <source>
        <dbReference type="ARBA" id="ARBA00022729"/>
    </source>
</evidence>
<dbReference type="SUPFAM" id="SSF56935">
    <property type="entry name" value="Porins"/>
    <property type="match status" value="1"/>
</dbReference>
<evidence type="ECO:0000256" key="6">
    <source>
        <dbReference type="ARBA" id="ARBA00023077"/>
    </source>
</evidence>
<comment type="caution">
    <text evidence="15">The sequence shown here is derived from an EMBL/GenBank/DDBJ whole genome shotgun (WGS) entry which is preliminary data.</text>
</comment>
<evidence type="ECO:0000256" key="1">
    <source>
        <dbReference type="ARBA" id="ARBA00004571"/>
    </source>
</evidence>
<evidence type="ECO:0000256" key="2">
    <source>
        <dbReference type="ARBA" id="ARBA00022448"/>
    </source>
</evidence>
<dbReference type="InterPro" id="IPR039426">
    <property type="entry name" value="TonB-dep_rcpt-like"/>
</dbReference>
<dbReference type="InterPro" id="IPR000531">
    <property type="entry name" value="Beta-barrel_TonB"/>
</dbReference>
<keyword evidence="6 11" id="KW-0798">TonB box</keyword>
<dbReference type="GO" id="GO:0015344">
    <property type="term" value="F:siderophore uptake transmembrane transporter activity"/>
    <property type="evidence" value="ECO:0007669"/>
    <property type="project" value="TreeGrafter"/>
</dbReference>
<evidence type="ECO:0000259" key="13">
    <source>
        <dbReference type="Pfam" id="PF00593"/>
    </source>
</evidence>
<dbReference type="Proteomes" id="UP000238426">
    <property type="component" value="Unassembled WGS sequence"/>
</dbReference>
<evidence type="ECO:0000256" key="11">
    <source>
        <dbReference type="RuleBase" id="RU003357"/>
    </source>
</evidence>
<organism evidence="15 16">
    <name type="scientific">Aurantibacter aestuarii</name>
    <dbReference type="NCBI Taxonomy" id="1266046"/>
    <lineage>
        <taxon>Bacteria</taxon>
        <taxon>Pseudomonadati</taxon>
        <taxon>Bacteroidota</taxon>
        <taxon>Flavobacteriia</taxon>
        <taxon>Flavobacteriales</taxon>
        <taxon>Flavobacteriaceae</taxon>
        <taxon>Aurantibacter</taxon>
    </lineage>
</organism>
<dbReference type="GO" id="GO:0009279">
    <property type="term" value="C:cell outer membrane"/>
    <property type="evidence" value="ECO:0007669"/>
    <property type="project" value="UniProtKB-SubCell"/>
</dbReference>
<keyword evidence="7 10" id="KW-0472">Membrane</keyword>
<keyword evidence="4 10" id="KW-0812">Transmembrane</keyword>
<evidence type="ECO:0000256" key="9">
    <source>
        <dbReference type="ARBA" id="ARBA00023237"/>
    </source>
</evidence>
<feature type="domain" description="TonB-dependent receptor plug" evidence="14">
    <location>
        <begin position="40"/>
        <end position="142"/>
    </location>
</feature>
<evidence type="ECO:0000256" key="12">
    <source>
        <dbReference type="SAM" id="SignalP"/>
    </source>
</evidence>
<reference evidence="15 16" key="1">
    <citation type="submission" date="2018-03" db="EMBL/GenBank/DDBJ databases">
        <title>Mesoflavibacter sp. HG37 and Mesoflavibacter sp. HG96 sp.nov., two marine bacteria isolated from seawater of Western Pacific Ocean.</title>
        <authorList>
            <person name="Cheng H."/>
            <person name="Wu Y.-H."/>
            <person name="Guo L.-L."/>
            <person name="Xu X.-W."/>
        </authorList>
    </citation>
    <scope>NUCLEOTIDE SEQUENCE [LARGE SCALE GENOMIC DNA]</scope>
    <source>
        <strain evidence="15 16">KCTC 32269</strain>
    </source>
</reference>
<dbReference type="PROSITE" id="PS52016">
    <property type="entry name" value="TONB_DEPENDENT_REC_3"/>
    <property type="match status" value="1"/>
</dbReference>
<evidence type="ECO:0000256" key="8">
    <source>
        <dbReference type="ARBA" id="ARBA00023170"/>
    </source>
</evidence>
<evidence type="ECO:0000313" key="15">
    <source>
        <dbReference type="EMBL" id="PSG86491.1"/>
    </source>
</evidence>
<dbReference type="InterPro" id="IPR037066">
    <property type="entry name" value="Plug_dom_sf"/>
</dbReference>